<feature type="compositionally biased region" description="Polar residues" evidence="1">
    <location>
        <begin position="11"/>
        <end position="21"/>
    </location>
</feature>
<organism evidence="2 3">
    <name type="scientific">Macrostomum lignano</name>
    <dbReference type="NCBI Taxonomy" id="282301"/>
    <lineage>
        <taxon>Eukaryota</taxon>
        <taxon>Metazoa</taxon>
        <taxon>Spiralia</taxon>
        <taxon>Lophotrochozoa</taxon>
        <taxon>Platyhelminthes</taxon>
        <taxon>Rhabditophora</taxon>
        <taxon>Macrostomorpha</taxon>
        <taxon>Macrostomida</taxon>
        <taxon>Macrostomidae</taxon>
        <taxon>Macrostomum</taxon>
    </lineage>
</organism>
<proteinExistence type="predicted"/>
<feature type="region of interest" description="Disordered" evidence="1">
    <location>
        <begin position="317"/>
        <end position="386"/>
    </location>
</feature>
<feature type="compositionally biased region" description="Low complexity" evidence="1">
    <location>
        <begin position="258"/>
        <end position="271"/>
    </location>
</feature>
<evidence type="ECO:0000256" key="1">
    <source>
        <dbReference type="SAM" id="MobiDB-lite"/>
    </source>
</evidence>
<dbReference type="WBParaSite" id="maker-unitig_40216-snap-gene-0.2-mRNA-1">
    <property type="protein sequence ID" value="maker-unitig_40216-snap-gene-0.2-mRNA-1"/>
    <property type="gene ID" value="maker-unitig_40216-snap-gene-0.2"/>
</dbReference>
<feature type="region of interest" description="Disordered" evidence="1">
    <location>
        <begin position="1"/>
        <end position="74"/>
    </location>
</feature>
<name>A0A1I8FNJ6_9PLAT</name>
<accession>A0A1I8FNJ6</accession>
<feature type="compositionally biased region" description="Low complexity" evidence="1">
    <location>
        <begin position="295"/>
        <end position="305"/>
    </location>
</feature>
<feature type="compositionally biased region" description="Polar residues" evidence="1">
    <location>
        <begin position="140"/>
        <end position="151"/>
    </location>
</feature>
<evidence type="ECO:0000313" key="3">
    <source>
        <dbReference type="WBParaSite" id="maker-unitig_40216-snap-gene-0.2-mRNA-1"/>
    </source>
</evidence>
<keyword evidence="2" id="KW-1185">Reference proteome</keyword>
<protein>
    <submittedName>
        <fullName evidence="3">WH2 domain-containing protein</fullName>
    </submittedName>
</protein>
<feature type="region of interest" description="Disordered" evidence="1">
    <location>
        <begin position="188"/>
        <end position="217"/>
    </location>
</feature>
<evidence type="ECO:0000313" key="2">
    <source>
        <dbReference type="Proteomes" id="UP000095280"/>
    </source>
</evidence>
<feature type="region of interest" description="Disordered" evidence="1">
    <location>
        <begin position="235"/>
        <end position="305"/>
    </location>
</feature>
<feature type="compositionally biased region" description="Pro residues" evidence="1">
    <location>
        <begin position="272"/>
        <end position="284"/>
    </location>
</feature>
<reference evidence="3" key="1">
    <citation type="submission" date="2016-11" db="UniProtKB">
        <authorList>
            <consortium name="WormBaseParasite"/>
        </authorList>
    </citation>
    <scope>IDENTIFICATION</scope>
</reference>
<dbReference type="Proteomes" id="UP000095280">
    <property type="component" value="Unplaced"/>
</dbReference>
<sequence length="488" mass="51404">EVLPDKKLLNKASSSENLTNQNAAAADLNSLASADGRQRRHQRQSKPPTPTPAVDSDDAPRAAAKSKPPTAEWLAAPTAGGWRARLAAVGVPAVVAAALLPAATDDSPAEANDNGQGVAKARNSSRMVRWLLKPPHSHNHSSSLEFSNARTPSLARRRAPESVIPSLENRVHLVSGCGCGTARREAVRRKFSAPESPAFPRNLSGRPDPLARSRSGPQQAVIIPPLPSALLAQSEHKLHQGAALPRASHDGPLDAEGPPGLAPARLSSAASPAPPPATPPPLPPSAKHRNPRTFAGASGTGSNANAAVPSCRLPLNADSHRGSCLVDRPDQPTRRSPAAHRGVTLSEHFSRLNPDIESQRPAKASPRPLQRIRLHQAAGRPSRKGVRPAVTVTFNNSAMIDNRQSIFKIQTASDCRNRVAVPTVTSSAAPRKGSASLATECTDSSPALETLVQFQHEESPVHELSALHQPIPGRSAASCICTAHLRVL</sequence>
<feature type="region of interest" description="Disordered" evidence="1">
    <location>
        <begin position="134"/>
        <end position="153"/>
    </location>
</feature>
<dbReference type="AlphaFoldDB" id="A0A1I8FNJ6"/>
<feature type="compositionally biased region" description="Low complexity" evidence="1">
    <location>
        <begin position="22"/>
        <end position="35"/>
    </location>
</feature>